<dbReference type="Gene3D" id="3.90.120.10">
    <property type="entry name" value="DNA Methylase, subunit A, domain 2"/>
    <property type="match status" value="1"/>
</dbReference>
<evidence type="ECO:0000256" key="1">
    <source>
        <dbReference type="ARBA" id="ARBA00011975"/>
    </source>
</evidence>
<evidence type="ECO:0000313" key="9">
    <source>
        <dbReference type="Proteomes" id="UP001161094"/>
    </source>
</evidence>
<dbReference type="GO" id="GO:0009307">
    <property type="term" value="P:DNA restriction-modification system"/>
    <property type="evidence" value="ECO:0007669"/>
    <property type="project" value="UniProtKB-KW"/>
</dbReference>
<evidence type="ECO:0000256" key="3">
    <source>
        <dbReference type="ARBA" id="ARBA00022679"/>
    </source>
</evidence>
<feature type="active site" evidence="7">
    <location>
        <position position="73"/>
    </location>
</feature>
<dbReference type="EC" id="2.1.1.37" evidence="1"/>
<keyword evidence="3 7" id="KW-0808">Transferase</keyword>
<evidence type="ECO:0000256" key="5">
    <source>
        <dbReference type="ARBA" id="ARBA00022747"/>
    </source>
</evidence>
<dbReference type="AlphaFoldDB" id="A0AA42LSE3"/>
<evidence type="ECO:0000256" key="6">
    <source>
        <dbReference type="ARBA" id="ARBA00047422"/>
    </source>
</evidence>
<comment type="caution">
    <text evidence="8">The sequence shown here is derived from an EMBL/GenBank/DDBJ whole genome shotgun (WGS) entry which is preliminary data.</text>
</comment>
<dbReference type="InterPro" id="IPR001525">
    <property type="entry name" value="C5_MeTfrase"/>
</dbReference>
<keyword evidence="5" id="KW-0680">Restriction system</keyword>
<reference evidence="8" key="1">
    <citation type="submission" date="2022-09" db="EMBL/GenBank/DDBJ databases">
        <title>Intensive care unit water sources are persistently colonized with multi-drug resistant bacteria and are the site of extensive horizontal gene transfer of antibiotic resistance genes.</title>
        <authorList>
            <person name="Diorio-Toth L."/>
        </authorList>
    </citation>
    <scope>NUCLEOTIDE SEQUENCE</scope>
    <source>
        <strain evidence="8">GD03843</strain>
    </source>
</reference>
<dbReference type="Pfam" id="PF00145">
    <property type="entry name" value="DNA_methylase"/>
    <property type="match status" value="1"/>
</dbReference>
<gene>
    <name evidence="8" type="ORF">N5D93_22785</name>
</gene>
<sequence>METAIDCFAGMGGNTEGARMAGIKVTWCANHWRSAVDTHAANHPDAAHICQDVHQADWTKAPAHDLFMASPACTGHTPARGKDKPHHDAARATAWAVVSAVECHRPPFVLVENVPAFAQWALYPAWCAAMAALGYTLSPMIWDAADCGVPQHRKRLLIVGTRSRHPIQLDSPKREHRAIGEVIDFAAGNWSLVQRPGRSEKTLDRVRNARRAFGERFVMPYYGSGSGLTGRALDRPLGTVTTRARWAVVDGDRMRMLTIAENRAAMGFRKDYILPANQAVALHMLGNANPPPMAFEAISALRRAA</sequence>
<dbReference type="PANTHER" id="PTHR10629:SF52">
    <property type="entry name" value="DNA (CYTOSINE-5)-METHYLTRANSFERASE 1"/>
    <property type="match status" value="1"/>
</dbReference>
<dbReference type="Proteomes" id="UP001161094">
    <property type="component" value="Unassembled WGS sequence"/>
</dbReference>
<evidence type="ECO:0000313" key="8">
    <source>
        <dbReference type="EMBL" id="MDH0738662.1"/>
    </source>
</evidence>
<evidence type="ECO:0000256" key="7">
    <source>
        <dbReference type="PROSITE-ProRule" id="PRU01016"/>
    </source>
</evidence>
<comment type="catalytic activity">
    <reaction evidence="6">
        <text>a 2'-deoxycytidine in DNA + S-adenosyl-L-methionine = a 5-methyl-2'-deoxycytidine in DNA + S-adenosyl-L-homocysteine + H(+)</text>
        <dbReference type="Rhea" id="RHEA:13681"/>
        <dbReference type="Rhea" id="RHEA-COMP:11369"/>
        <dbReference type="Rhea" id="RHEA-COMP:11370"/>
        <dbReference type="ChEBI" id="CHEBI:15378"/>
        <dbReference type="ChEBI" id="CHEBI:57856"/>
        <dbReference type="ChEBI" id="CHEBI:59789"/>
        <dbReference type="ChEBI" id="CHEBI:85452"/>
        <dbReference type="ChEBI" id="CHEBI:85454"/>
        <dbReference type="EC" id="2.1.1.37"/>
    </reaction>
</comment>
<name>A0AA42LSE3_9BURK</name>
<dbReference type="InterPro" id="IPR050390">
    <property type="entry name" value="C5-Methyltransferase"/>
</dbReference>
<dbReference type="RefSeq" id="WP_076521750.1">
    <property type="nucleotide sequence ID" value="NZ_JAOCDZ010000018.1"/>
</dbReference>
<dbReference type="GO" id="GO:0003886">
    <property type="term" value="F:DNA (cytosine-5-)-methyltransferase activity"/>
    <property type="evidence" value="ECO:0007669"/>
    <property type="project" value="UniProtKB-EC"/>
</dbReference>
<protein>
    <recommendedName>
        <fullName evidence="1">DNA (cytosine-5-)-methyltransferase</fullName>
        <ecNumber evidence="1">2.1.1.37</ecNumber>
    </recommendedName>
</protein>
<accession>A0AA42LSE3</accession>
<dbReference type="GO" id="GO:0032259">
    <property type="term" value="P:methylation"/>
    <property type="evidence" value="ECO:0007669"/>
    <property type="project" value="UniProtKB-KW"/>
</dbReference>
<dbReference type="EMBL" id="JAOCDZ010000018">
    <property type="protein sequence ID" value="MDH0738662.1"/>
    <property type="molecule type" value="Genomic_DNA"/>
</dbReference>
<dbReference type="InterPro" id="IPR029063">
    <property type="entry name" value="SAM-dependent_MTases_sf"/>
</dbReference>
<keyword evidence="4 7" id="KW-0949">S-adenosyl-L-methionine</keyword>
<keyword evidence="2 7" id="KW-0489">Methyltransferase</keyword>
<comment type="similarity">
    <text evidence="7">Belongs to the class I-like SAM-binding methyltransferase superfamily. C5-methyltransferase family.</text>
</comment>
<dbReference type="PROSITE" id="PS51679">
    <property type="entry name" value="SAM_MT_C5"/>
    <property type="match status" value="1"/>
</dbReference>
<dbReference type="GO" id="GO:0003677">
    <property type="term" value="F:DNA binding"/>
    <property type="evidence" value="ECO:0007669"/>
    <property type="project" value="TreeGrafter"/>
</dbReference>
<dbReference type="GO" id="GO:0044027">
    <property type="term" value="P:negative regulation of gene expression via chromosomal CpG island methylation"/>
    <property type="evidence" value="ECO:0007669"/>
    <property type="project" value="TreeGrafter"/>
</dbReference>
<evidence type="ECO:0000256" key="4">
    <source>
        <dbReference type="ARBA" id="ARBA00022691"/>
    </source>
</evidence>
<organism evidence="8 9">
    <name type="scientific">Achromobacter spanius</name>
    <dbReference type="NCBI Taxonomy" id="217203"/>
    <lineage>
        <taxon>Bacteria</taxon>
        <taxon>Pseudomonadati</taxon>
        <taxon>Pseudomonadota</taxon>
        <taxon>Betaproteobacteria</taxon>
        <taxon>Burkholderiales</taxon>
        <taxon>Alcaligenaceae</taxon>
        <taxon>Achromobacter</taxon>
    </lineage>
</organism>
<evidence type="ECO:0000256" key="2">
    <source>
        <dbReference type="ARBA" id="ARBA00022603"/>
    </source>
</evidence>
<dbReference type="SUPFAM" id="SSF53335">
    <property type="entry name" value="S-adenosyl-L-methionine-dependent methyltransferases"/>
    <property type="match status" value="1"/>
</dbReference>
<proteinExistence type="inferred from homology"/>
<dbReference type="PANTHER" id="PTHR10629">
    <property type="entry name" value="CYTOSINE-SPECIFIC METHYLTRANSFERASE"/>
    <property type="match status" value="1"/>
</dbReference>
<dbReference type="PRINTS" id="PR00105">
    <property type="entry name" value="C5METTRFRASE"/>
</dbReference>
<dbReference type="Gene3D" id="3.40.50.150">
    <property type="entry name" value="Vaccinia Virus protein VP39"/>
    <property type="match status" value="1"/>
</dbReference>